<feature type="region of interest" description="Disordered" evidence="1">
    <location>
        <begin position="36"/>
        <end position="65"/>
    </location>
</feature>
<organism evidence="3 4">
    <name type="scientific">Halorutilus salinus</name>
    <dbReference type="NCBI Taxonomy" id="2487751"/>
    <lineage>
        <taxon>Archaea</taxon>
        <taxon>Methanobacteriati</taxon>
        <taxon>Methanobacteriota</taxon>
        <taxon>Stenosarchaea group</taxon>
        <taxon>Halobacteria</taxon>
        <taxon>Halorutilales</taxon>
        <taxon>Halorutilaceae</taxon>
        <taxon>Halorutilus</taxon>
    </lineage>
</organism>
<gene>
    <name evidence="3" type="ORF">EGH25_04045</name>
</gene>
<evidence type="ECO:0000259" key="2">
    <source>
        <dbReference type="Pfam" id="PF12773"/>
    </source>
</evidence>
<reference evidence="3" key="1">
    <citation type="submission" date="2022-09" db="EMBL/GenBank/DDBJ databases">
        <title>Haloadaptaus new haloarchaeum isolated from saline soil.</title>
        <authorList>
            <person name="Duran-Viseras A."/>
            <person name="Sanchez-Porro C."/>
            <person name="Ventosa A."/>
        </authorList>
    </citation>
    <scope>NUCLEOTIDE SEQUENCE</scope>
    <source>
        <strain evidence="3">F3-133</strain>
    </source>
</reference>
<proteinExistence type="predicted"/>
<feature type="compositionally biased region" description="Basic and acidic residues" evidence="1">
    <location>
        <begin position="113"/>
        <end position="128"/>
    </location>
</feature>
<accession>A0A9Q4GIR1</accession>
<feature type="domain" description="DZANK-type" evidence="2">
    <location>
        <begin position="139"/>
        <end position="183"/>
    </location>
</feature>
<name>A0A9Q4GIR1_9EURY</name>
<keyword evidence="4" id="KW-1185">Reference proteome</keyword>
<dbReference type="AlphaFoldDB" id="A0A9Q4GIR1"/>
<sequence length="195" mass="21267">MRDSKITFRVSDDLLERVDGIDESRSEIMREALRSYLEGARGGGNSRRGGDERGEPARNTRPTFDSLVREMVEEAVDEAVERRLGKEGSESARGGREGVNVTVNMPEGGGVEGRARGEEADADARRTTDEEDVGARKTCPQCGEEVDEEHVHCPNCGAKASGRVFCDCGDEVRTDWSFCPSCGRRTPTSHALSGE</sequence>
<comment type="caution">
    <text evidence="3">The sequence shown here is derived from an EMBL/GenBank/DDBJ whole genome shotgun (WGS) entry which is preliminary data.</text>
</comment>
<protein>
    <submittedName>
        <fullName evidence="3">Zinc ribbon domain-containing protein</fullName>
    </submittedName>
</protein>
<dbReference type="Proteomes" id="UP001149411">
    <property type="component" value="Unassembled WGS sequence"/>
</dbReference>
<dbReference type="InterPro" id="IPR025874">
    <property type="entry name" value="DZR"/>
</dbReference>
<dbReference type="EMBL" id="RKLV01000003">
    <property type="protein sequence ID" value="MCX2818526.1"/>
    <property type="molecule type" value="Genomic_DNA"/>
</dbReference>
<dbReference type="RefSeq" id="WP_266086369.1">
    <property type="nucleotide sequence ID" value="NZ_RKLV01000003.1"/>
</dbReference>
<feature type="compositionally biased region" description="Basic and acidic residues" evidence="1">
    <location>
        <begin position="80"/>
        <end position="96"/>
    </location>
</feature>
<feature type="region of interest" description="Disordered" evidence="1">
    <location>
        <begin position="80"/>
        <end position="136"/>
    </location>
</feature>
<evidence type="ECO:0000256" key="1">
    <source>
        <dbReference type="SAM" id="MobiDB-lite"/>
    </source>
</evidence>
<evidence type="ECO:0000313" key="4">
    <source>
        <dbReference type="Proteomes" id="UP001149411"/>
    </source>
</evidence>
<dbReference type="Pfam" id="PF12773">
    <property type="entry name" value="DZR"/>
    <property type="match status" value="1"/>
</dbReference>
<feature type="compositionally biased region" description="Basic and acidic residues" evidence="1">
    <location>
        <begin position="48"/>
        <end position="58"/>
    </location>
</feature>
<evidence type="ECO:0000313" key="3">
    <source>
        <dbReference type="EMBL" id="MCX2818526.1"/>
    </source>
</evidence>